<evidence type="ECO:0000313" key="2">
    <source>
        <dbReference type="Proteomes" id="UP001333110"/>
    </source>
</evidence>
<dbReference type="EMBL" id="JAUNZN010000002">
    <property type="protein sequence ID" value="KAK4828099.1"/>
    <property type="molecule type" value="Genomic_DNA"/>
</dbReference>
<name>A0AAN7NPJ2_MYCAM</name>
<dbReference type="Proteomes" id="UP001333110">
    <property type="component" value="Unassembled WGS sequence"/>
</dbReference>
<comment type="caution">
    <text evidence="1">The sequence shown here is derived from an EMBL/GenBank/DDBJ whole genome shotgun (WGS) entry which is preliminary data.</text>
</comment>
<reference evidence="1 2" key="1">
    <citation type="journal article" date="2023" name="J. Hered.">
        <title>Chromosome-level genome of the wood stork (Mycteria americana) provides insight into avian chromosome evolution.</title>
        <authorList>
            <person name="Flamio R. Jr."/>
            <person name="Ramstad K.M."/>
        </authorList>
    </citation>
    <scope>NUCLEOTIDE SEQUENCE [LARGE SCALE GENOMIC DNA]</scope>
    <source>
        <strain evidence="1">JAX WOST 10</strain>
    </source>
</reference>
<dbReference type="AlphaFoldDB" id="A0AAN7NPJ2"/>
<gene>
    <name evidence="1" type="ORF">QYF61_023461</name>
</gene>
<sequence>MVKGIESMSYEEKLRILGLFRLEKRRLRGDLIALYYFLMRGNGEGGADLSSPVSSDRMRGDGLKLHQEKFRLDIRKEFFTEGVVNHWNKLPRVMDPGLSVFKNCLDNAFRIVYMDVMCSRILYSAPVRPYQECCVQFWAPQYNDRTRGNGHKQKHQRFPLNIRKHCFTMSVTEHWHRLPREVVECPSLEIFKSHMDMVPGNWL</sequence>
<proteinExistence type="predicted"/>
<keyword evidence="2" id="KW-1185">Reference proteome</keyword>
<protein>
    <submittedName>
        <fullName evidence="1">Uncharacterized protein</fullName>
    </submittedName>
</protein>
<accession>A0AAN7NPJ2</accession>
<evidence type="ECO:0000313" key="1">
    <source>
        <dbReference type="EMBL" id="KAK4828099.1"/>
    </source>
</evidence>
<organism evidence="1 2">
    <name type="scientific">Mycteria americana</name>
    <name type="common">Wood stork</name>
    <dbReference type="NCBI Taxonomy" id="33587"/>
    <lineage>
        <taxon>Eukaryota</taxon>
        <taxon>Metazoa</taxon>
        <taxon>Chordata</taxon>
        <taxon>Craniata</taxon>
        <taxon>Vertebrata</taxon>
        <taxon>Euteleostomi</taxon>
        <taxon>Archelosauria</taxon>
        <taxon>Archosauria</taxon>
        <taxon>Dinosauria</taxon>
        <taxon>Saurischia</taxon>
        <taxon>Theropoda</taxon>
        <taxon>Coelurosauria</taxon>
        <taxon>Aves</taxon>
        <taxon>Neognathae</taxon>
        <taxon>Neoaves</taxon>
        <taxon>Aequornithes</taxon>
        <taxon>Ciconiiformes</taxon>
        <taxon>Ciconiidae</taxon>
        <taxon>Mycteria</taxon>
    </lineage>
</organism>